<name>A0A1D1XKZ6_9ARAE</name>
<sequence length="173" mass="18915">SLSLSALADDSGEAPIPPDGDALQFRWKPCETLEQEEQTKGKRAAPIPPPCRRRRDGPERYPWANGEEGSAGVAEQLALVLRLVLRRHGRRPTRLPVRRQAIPRAPEARAARSPSTFSSSSRAFADAAARISTPAPHHLVATGSTKPPPPSDRFPWNRIPQPLPAPMSDDDDD</sequence>
<organism evidence="2">
    <name type="scientific">Anthurium amnicola</name>
    <dbReference type="NCBI Taxonomy" id="1678845"/>
    <lineage>
        <taxon>Eukaryota</taxon>
        <taxon>Viridiplantae</taxon>
        <taxon>Streptophyta</taxon>
        <taxon>Embryophyta</taxon>
        <taxon>Tracheophyta</taxon>
        <taxon>Spermatophyta</taxon>
        <taxon>Magnoliopsida</taxon>
        <taxon>Liliopsida</taxon>
        <taxon>Araceae</taxon>
        <taxon>Pothoideae</taxon>
        <taxon>Potheae</taxon>
        <taxon>Anthurium</taxon>
    </lineage>
</organism>
<evidence type="ECO:0000256" key="1">
    <source>
        <dbReference type="SAM" id="MobiDB-lite"/>
    </source>
</evidence>
<evidence type="ECO:0000313" key="2">
    <source>
        <dbReference type="EMBL" id="JAT43058.1"/>
    </source>
</evidence>
<dbReference type="EMBL" id="GDJX01024878">
    <property type="protein sequence ID" value="JAT43058.1"/>
    <property type="molecule type" value="Transcribed_RNA"/>
</dbReference>
<feature type="region of interest" description="Disordered" evidence="1">
    <location>
        <begin position="1"/>
        <end position="69"/>
    </location>
</feature>
<feature type="compositionally biased region" description="Low complexity" evidence="1">
    <location>
        <begin position="111"/>
        <end position="132"/>
    </location>
</feature>
<feature type="non-terminal residue" evidence="2">
    <location>
        <position position="1"/>
    </location>
</feature>
<protein>
    <submittedName>
        <fullName evidence="2">Uncharacterized protein</fullName>
    </submittedName>
</protein>
<reference evidence="2" key="1">
    <citation type="submission" date="2015-07" db="EMBL/GenBank/DDBJ databases">
        <title>Transcriptome Assembly of Anthurium amnicola.</title>
        <authorList>
            <person name="Suzuki J."/>
        </authorList>
    </citation>
    <scope>NUCLEOTIDE SEQUENCE</scope>
</reference>
<dbReference type="AlphaFoldDB" id="A0A1D1XKZ6"/>
<proteinExistence type="predicted"/>
<feature type="region of interest" description="Disordered" evidence="1">
    <location>
        <begin position="95"/>
        <end position="173"/>
    </location>
</feature>
<gene>
    <name evidence="2" type="ORF">g.126718</name>
</gene>
<accession>A0A1D1XKZ6</accession>